<dbReference type="Gene3D" id="3.40.190.150">
    <property type="entry name" value="Bordetella uptake gene, domain 1"/>
    <property type="match status" value="1"/>
</dbReference>
<dbReference type="PIRSF" id="PIRSF017082">
    <property type="entry name" value="YflP"/>
    <property type="match status" value="1"/>
</dbReference>
<gene>
    <name evidence="2" type="ORF">CDO81_15550</name>
</gene>
<name>A0A254NCV2_9BURK</name>
<dbReference type="Gene3D" id="3.40.190.10">
    <property type="entry name" value="Periplasmic binding protein-like II"/>
    <property type="match status" value="1"/>
</dbReference>
<dbReference type="EMBL" id="NISI01000006">
    <property type="protein sequence ID" value="OWR02993.1"/>
    <property type="molecule type" value="Genomic_DNA"/>
</dbReference>
<dbReference type="InterPro" id="IPR042100">
    <property type="entry name" value="Bug_dom1"/>
</dbReference>
<keyword evidence="3" id="KW-1185">Reference proteome</keyword>
<evidence type="ECO:0000313" key="3">
    <source>
        <dbReference type="Proteomes" id="UP000197446"/>
    </source>
</evidence>
<comment type="similarity">
    <text evidence="1">Belongs to the UPF0065 (bug) family.</text>
</comment>
<dbReference type="Pfam" id="PF03401">
    <property type="entry name" value="TctC"/>
    <property type="match status" value="1"/>
</dbReference>
<protein>
    <submittedName>
        <fullName evidence="2">MFS transporter</fullName>
    </submittedName>
</protein>
<evidence type="ECO:0000313" key="2">
    <source>
        <dbReference type="EMBL" id="OWR02993.1"/>
    </source>
</evidence>
<sequence length="350" mass="36335">MIPARPPGWPHGPLRRRELLITLAAAAAGSSAPSAWSQPTGVPSAWPTRPLRIVVPFPAGGASEVAARLLAPELQRSLGQPVVVEAKPGAGGNIGSAEVAGASDGHSFLMAGVSTHVINPLLSRRLPYDPVRDFAPVCLVATVPLVLVMNPAVAQSLGVRRLTDLIHAATAQPGRLHIASGGNGTPTHLAGELFKRLTQTYMLHFPYRSTGSAQQDVVAGNMDLMFDALPTALPQIRAGKLLALGVTTASRSPSLPDLPTVAEAGGPALKGYEASAWAGLFAPSSQPADQVARLQRDCVAALANPMLRDRLTQRGLVVHGTGAAGLAALMTAETAKWARVLEVSGIRGDR</sequence>
<dbReference type="AlphaFoldDB" id="A0A254NCV2"/>
<evidence type="ECO:0000256" key="1">
    <source>
        <dbReference type="ARBA" id="ARBA00006987"/>
    </source>
</evidence>
<dbReference type="PANTHER" id="PTHR42928:SF5">
    <property type="entry name" value="BLR1237 PROTEIN"/>
    <property type="match status" value="1"/>
</dbReference>
<dbReference type="OrthoDB" id="8678477at2"/>
<dbReference type="InterPro" id="IPR005064">
    <property type="entry name" value="BUG"/>
</dbReference>
<dbReference type="PROSITE" id="PS51318">
    <property type="entry name" value="TAT"/>
    <property type="match status" value="1"/>
</dbReference>
<dbReference type="InterPro" id="IPR006311">
    <property type="entry name" value="TAT_signal"/>
</dbReference>
<comment type="caution">
    <text evidence="2">The sequence shown here is derived from an EMBL/GenBank/DDBJ whole genome shotgun (WGS) entry which is preliminary data.</text>
</comment>
<dbReference type="PANTHER" id="PTHR42928">
    <property type="entry name" value="TRICARBOXYLATE-BINDING PROTEIN"/>
    <property type="match status" value="1"/>
</dbReference>
<proteinExistence type="inferred from homology"/>
<accession>A0A254NCV2</accession>
<dbReference type="Proteomes" id="UP000197446">
    <property type="component" value="Unassembled WGS sequence"/>
</dbReference>
<reference evidence="2 3" key="1">
    <citation type="journal article" date="2007" name="Int. J. Syst. Evol. Microbiol.">
        <title>Description of Pelomonas aquatica sp. nov. and Pelomonas puraquae sp. nov., isolated from industrial and haemodialysis water.</title>
        <authorList>
            <person name="Gomila M."/>
            <person name="Bowien B."/>
            <person name="Falsen E."/>
            <person name="Moore E.R."/>
            <person name="Lalucat J."/>
        </authorList>
    </citation>
    <scope>NUCLEOTIDE SEQUENCE [LARGE SCALE GENOMIC DNA]</scope>
    <source>
        <strain evidence="2 3">CCUG 52769</strain>
    </source>
</reference>
<organism evidence="2 3">
    <name type="scientific">Roseateles puraquae</name>
    <dbReference type="NCBI Taxonomy" id="431059"/>
    <lineage>
        <taxon>Bacteria</taxon>
        <taxon>Pseudomonadati</taxon>
        <taxon>Pseudomonadota</taxon>
        <taxon>Betaproteobacteria</taxon>
        <taxon>Burkholderiales</taxon>
        <taxon>Sphaerotilaceae</taxon>
        <taxon>Roseateles</taxon>
    </lineage>
</organism>
<dbReference type="CDD" id="cd13578">
    <property type="entry name" value="PBP2_Bug27"/>
    <property type="match status" value="1"/>
</dbReference>